<dbReference type="AlphaFoldDB" id="A0A1W2CXX3"/>
<dbReference type="InterPro" id="IPR052736">
    <property type="entry name" value="Stf3_sulfotransferase"/>
</dbReference>
<dbReference type="EMBL" id="FWXY01000014">
    <property type="protein sequence ID" value="SMC90010.1"/>
    <property type="molecule type" value="Genomic_DNA"/>
</dbReference>
<evidence type="ECO:0000256" key="1">
    <source>
        <dbReference type="SAM" id="Phobius"/>
    </source>
</evidence>
<gene>
    <name evidence="2" type="ORF">SAMN02746065_11462</name>
</gene>
<dbReference type="Pfam" id="PF13469">
    <property type="entry name" value="Sulfotransfer_3"/>
    <property type="match status" value="1"/>
</dbReference>
<dbReference type="PANTHER" id="PTHR36451:SF1">
    <property type="entry name" value="OMEGA-HYDROXY-BETA-DIHYDROMENAQUINONE-9 SULFOTRANSFERASE STF3"/>
    <property type="match status" value="1"/>
</dbReference>
<keyword evidence="3" id="KW-1185">Reference proteome</keyword>
<dbReference type="OrthoDB" id="3337911at2"/>
<dbReference type="Gene3D" id="3.40.50.300">
    <property type="entry name" value="P-loop containing nucleotide triphosphate hydrolases"/>
    <property type="match status" value="1"/>
</dbReference>
<dbReference type="SUPFAM" id="SSF52540">
    <property type="entry name" value="P-loop containing nucleoside triphosphate hydrolases"/>
    <property type="match status" value="1"/>
</dbReference>
<evidence type="ECO:0000313" key="3">
    <source>
        <dbReference type="Proteomes" id="UP000192418"/>
    </source>
</evidence>
<evidence type="ECO:0000313" key="2">
    <source>
        <dbReference type="EMBL" id="SMC90010.1"/>
    </source>
</evidence>
<keyword evidence="1" id="KW-0472">Membrane</keyword>
<keyword evidence="2" id="KW-0808">Transferase</keyword>
<keyword evidence="1" id="KW-1133">Transmembrane helix</keyword>
<proteinExistence type="predicted"/>
<keyword evidence="1" id="KW-0812">Transmembrane</keyword>
<feature type="transmembrane region" description="Helical" evidence="1">
    <location>
        <begin position="21"/>
        <end position="42"/>
    </location>
</feature>
<dbReference type="STRING" id="1121400.SAMN02746065_11462"/>
<dbReference type="PANTHER" id="PTHR36451">
    <property type="entry name" value="PAPS-DEPENDENT SULFOTRANSFERASE STF3"/>
    <property type="match status" value="1"/>
</dbReference>
<sequence length="375" mass="44382">MFNRKLRQHIYKISKRNILTTYRELGLSRVAVATGMYLWMLLVRFSMVLDQFFFPNINKINIKQPIFIMGAGRTGSTFLYRLINRHNDYVASKFWHILIPSLTLRVLLHPLIHFIERKESNVNYEVLGSGEGHKTTLTTFEEDEMVLGHIMDTQHLSFSTSLGLHPDGFDELVYHDQQPHRREAVKFLKAYLQRQIKFLKKNQVISKAVFSTFRLKTLLEIFPDAKFIHLIRSPLDAIPSHMTLHKKVSEKFNPGVSSQAISTFLKYRYRYNCEALLQFENLRSQGIIDEKCFLEIRYEDLRDNLEMTMNRIVDFTGINVDKDLQAHWEKQARRQKSYKPNHVNLSFEMLEITPELIQQDLKQIFEKYNFKTNDQ</sequence>
<dbReference type="GO" id="GO:0016740">
    <property type="term" value="F:transferase activity"/>
    <property type="evidence" value="ECO:0007669"/>
    <property type="project" value="UniProtKB-KW"/>
</dbReference>
<dbReference type="RefSeq" id="WP_084069930.1">
    <property type="nucleotide sequence ID" value="NZ_FWXY01000014.1"/>
</dbReference>
<name>A0A1W2CXX3_9BACT</name>
<organism evidence="2 3">
    <name type="scientific">Desulfocicer vacuolatum DSM 3385</name>
    <dbReference type="NCBI Taxonomy" id="1121400"/>
    <lineage>
        <taxon>Bacteria</taxon>
        <taxon>Pseudomonadati</taxon>
        <taxon>Thermodesulfobacteriota</taxon>
        <taxon>Desulfobacteria</taxon>
        <taxon>Desulfobacterales</taxon>
        <taxon>Desulfobacteraceae</taxon>
        <taxon>Desulfocicer</taxon>
    </lineage>
</organism>
<reference evidence="2 3" key="1">
    <citation type="submission" date="2017-04" db="EMBL/GenBank/DDBJ databases">
        <authorList>
            <person name="Afonso C.L."/>
            <person name="Miller P.J."/>
            <person name="Scott M.A."/>
            <person name="Spackman E."/>
            <person name="Goraichik I."/>
            <person name="Dimitrov K.M."/>
            <person name="Suarez D.L."/>
            <person name="Swayne D.E."/>
        </authorList>
    </citation>
    <scope>NUCLEOTIDE SEQUENCE [LARGE SCALE GENOMIC DNA]</scope>
    <source>
        <strain evidence="2 3">DSM 3385</strain>
    </source>
</reference>
<accession>A0A1W2CXX3</accession>
<protein>
    <submittedName>
        <fullName evidence="2">Sulfotransferase family protein</fullName>
    </submittedName>
</protein>
<dbReference type="Proteomes" id="UP000192418">
    <property type="component" value="Unassembled WGS sequence"/>
</dbReference>
<dbReference type="InterPro" id="IPR027417">
    <property type="entry name" value="P-loop_NTPase"/>
</dbReference>